<protein>
    <submittedName>
        <fullName evidence="2">Zinc finger MYM-type protein 1</fullName>
    </submittedName>
</protein>
<dbReference type="PANTHER" id="PTHR45749">
    <property type="match status" value="1"/>
</dbReference>
<dbReference type="OMA" id="HEMSACH"/>
<keyword evidence="3" id="KW-1185">Reference proteome</keyword>
<dbReference type="EMBL" id="GL447928">
    <property type="protein sequence ID" value="EFN85684.1"/>
    <property type="molecule type" value="Genomic_DNA"/>
</dbReference>
<gene>
    <name evidence="2" type="ORF">EAI_02993</name>
</gene>
<organism evidence="3">
    <name type="scientific">Harpegnathos saltator</name>
    <name type="common">Jerdon's jumping ant</name>
    <dbReference type="NCBI Taxonomy" id="610380"/>
    <lineage>
        <taxon>Eukaryota</taxon>
        <taxon>Metazoa</taxon>
        <taxon>Ecdysozoa</taxon>
        <taxon>Arthropoda</taxon>
        <taxon>Hexapoda</taxon>
        <taxon>Insecta</taxon>
        <taxon>Pterygota</taxon>
        <taxon>Neoptera</taxon>
        <taxon>Endopterygota</taxon>
        <taxon>Hymenoptera</taxon>
        <taxon>Apocrita</taxon>
        <taxon>Aculeata</taxon>
        <taxon>Formicoidea</taxon>
        <taxon>Formicidae</taxon>
        <taxon>Ponerinae</taxon>
        <taxon>Ponerini</taxon>
        <taxon>Harpegnathos</taxon>
    </lineage>
</organism>
<name>E2BF51_HARSA</name>
<dbReference type="InParanoid" id="E2BF51"/>
<dbReference type="Proteomes" id="UP000008237">
    <property type="component" value="Unassembled WGS sequence"/>
</dbReference>
<dbReference type="AlphaFoldDB" id="E2BF51"/>
<feature type="non-terminal residue" evidence="2">
    <location>
        <position position="1"/>
    </location>
</feature>
<feature type="domain" description="DUF4371" evidence="1">
    <location>
        <begin position="35"/>
        <end position="259"/>
    </location>
</feature>
<reference evidence="2 3" key="1">
    <citation type="journal article" date="2010" name="Science">
        <title>Genomic comparison of the ants Camponotus floridanus and Harpegnathos saltator.</title>
        <authorList>
            <person name="Bonasio R."/>
            <person name="Zhang G."/>
            <person name="Ye C."/>
            <person name="Mutti N.S."/>
            <person name="Fang X."/>
            <person name="Qin N."/>
            <person name="Donahue G."/>
            <person name="Yang P."/>
            <person name="Li Q."/>
            <person name="Li C."/>
            <person name="Zhang P."/>
            <person name="Huang Z."/>
            <person name="Berger S.L."/>
            <person name="Reinberg D."/>
            <person name="Wang J."/>
            <person name="Liebig J."/>
        </authorList>
    </citation>
    <scope>NUCLEOTIDE SEQUENCE [LARGE SCALE GENOMIC DNA]</scope>
    <source>
        <strain evidence="2 3">R22 G/1</strain>
    </source>
</reference>
<dbReference type="Pfam" id="PF14291">
    <property type="entry name" value="DUF4371"/>
    <property type="match status" value="1"/>
</dbReference>
<evidence type="ECO:0000313" key="3">
    <source>
        <dbReference type="Proteomes" id="UP000008237"/>
    </source>
</evidence>
<proteinExistence type="predicted"/>
<evidence type="ECO:0000313" key="2">
    <source>
        <dbReference type="EMBL" id="EFN85684.1"/>
    </source>
</evidence>
<accession>E2BF51</accession>
<dbReference type="PANTHER" id="PTHR45749:SF14">
    <property type="entry name" value="TTF-TYPE DOMAIN-CONTAINING PROTEIN"/>
    <property type="match status" value="1"/>
</dbReference>
<dbReference type="InterPro" id="IPR012337">
    <property type="entry name" value="RNaseH-like_sf"/>
</dbReference>
<dbReference type="InterPro" id="IPR025398">
    <property type="entry name" value="DUF4371"/>
</dbReference>
<evidence type="ECO:0000259" key="1">
    <source>
        <dbReference type="Pfam" id="PF14291"/>
    </source>
</evidence>
<feature type="non-terminal residue" evidence="2">
    <location>
        <position position="329"/>
    </location>
</feature>
<sequence length="329" mass="37875">WLIYDSKKKVALCNVCKTVYEKGILTFSSKIENIFIEAGFTNWKKAIEKFRIHEMSACHKEAVLKFVSLKTNVNVAASISSEKLRQIRENRSCLLKIISSLRYLGVQGIPIRGHTDEKSNFNNLLNLRSKDSVELQKWLSQDSYKWMSHEIQNEILNIMSHSVLRKLVQNVKNAIYFSIIADETSDITTKEQFSFCVRFVNDSIEIEEVFLGFYNSDSTTSKILTDIILNILHRFDLSTSNIRGQCYDGAANMSGIFNGVQARILEIEEKAFFVHCTAHNLNLVVRDSVKSKTECRDTLNIIKDLINFIKDSPKRLAIFKGTYYNRQKN</sequence>
<dbReference type="SUPFAM" id="SSF53098">
    <property type="entry name" value="Ribonuclease H-like"/>
    <property type="match status" value="1"/>
</dbReference>